<evidence type="ECO:0000313" key="1">
    <source>
        <dbReference type="EMBL" id="CCE31040.1"/>
    </source>
</evidence>
<protein>
    <submittedName>
        <fullName evidence="1">Uncharacterized protein</fullName>
    </submittedName>
</protein>
<organism evidence="1 2">
    <name type="scientific">Claviceps purpurea (strain 20.1)</name>
    <name type="common">Ergot fungus</name>
    <name type="synonym">Sphacelia segetum</name>
    <dbReference type="NCBI Taxonomy" id="1111077"/>
    <lineage>
        <taxon>Eukaryota</taxon>
        <taxon>Fungi</taxon>
        <taxon>Dikarya</taxon>
        <taxon>Ascomycota</taxon>
        <taxon>Pezizomycotina</taxon>
        <taxon>Sordariomycetes</taxon>
        <taxon>Hypocreomycetidae</taxon>
        <taxon>Hypocreales</taxon>
        <taxon>Clavicipitaceae</taxon>
        <taxon>Claviceps</taxon>
    </lineage>
</organism>
<dbReference type="VEuPathDB" id="FungiDB:CPUR_04891"/>
<dbReference type="AlphaFoldDB" id="M1W7H8"/>
<dbReference type="HOGENOM" id="CLU_2158116_0_0_1"/>
<dbReference type="eggNOG" id="KOG0017">
    <property type="taxonomic scope" value="Eukaryota"/>
</dbReference>
<dbReference type="OrthoDB" id="4927525at2759"/>
<dbReference type="PANTHER" id="PTHR11439:SF440">
    <property type="entry name" value="INTEGRASE CATALYTIC DOMAIN-CONTAINING PROTEIN"/>
    <property type="match status" value="1"/>
</dbReference>
<gene>
    <name evidence="1" type="ORF">CPUR_04891</name>
</gene>
<dbReference type="EMBL" id="CAGA01000027">
    <property type="protein sequence ID" value="CCE31040.1"/>
    <property type="molecule type" value="Genomic_DNA"/>
</dbReference>
<name>M1W7H8_CLAP2</name>
<accession>M1W7H8</accession>
<reference evidence="1 2" key="1">
    <citation type="journal article" date="2013" name="PLoS Genet.">
        <title>Plant-symbiotic fungi as chemical engineers: Multi-genome analysis of the Clavicipitaceae reveals dynamics of alkaloid loci.</title>
        <authorList>
            <person name="Schardl C.L."/>
            <person name="Young C.A."/>
            <person name="Hesse U."/>
            <person name="Amyotte S.G."/>
            <person name="Andreeva K."/>
            <person name="Calie P.J."/>
            <person name="Fleetwood D.J."/>
            <person name="Haws D.C."/>
            <person name="Moore N."/>
            <person name="Oeser B."/>
            <person name="Panaccione D.G."/>
            <person name="Schweri K.K."/>
            <person name="Voisey C.R."/>
            <person name="Farman M.L."/>
            <person name="Jaromczyk J.W."/>
            <person name="Roe B.A."/>
            <person name="O'Sullivan D.M."/>
            <person name="Scott B."/>
            <person name="Tudzynski P."/>
            <person name="An Z."/>
            <person name="Arnaoudova E.G."/>
            <person name="Bullock C.T."/>
            <person name="Charlton N.D."/>
            <person name="Chen L."/>
            <person name="Cox M."/>
            <person name="Dinkins R.D."/>
            <person name="Florea S."/>
            <person name="Glenn A.E."/>
            <person name="Gordon A."/>
            <person name="Gueldener U."/>
            <person name="Harris D.R."/>
            <person name="Hollin W."/>
            <person name="Jaromczyk J."/>
            <person name="Johnson R.D."/>
            <person name="Khan A.K."/>
            <person name="Leistner E."/>
            <person name="Leuchtmann A."/>
            <person name="Li C."/>
            <person name="Liu J."/>
            <person name="Liu J."/>
            <person name="Liu M."/>
            <person name="Mace W."/>
            <person name="Machado C."/>
            <person name="Nagabhyru P."/>
            <person name="Pan J."/>
            <person name="Schmid J."/>
            <person name="Sugawara K."/>
            <person name="Steiner U."/>
            <person name="Takach J.E."/>
            <person name="Tanaka E."/>
            <person name="Webb J.S."/>
            <person name="Wilson E.V."/>
            <person name="Wiseman J.L."/>
            <person name="Yoshida R."/>
            <person name="Zeng Z."/>
        </authorList>
    </citation>
    <scope>NUCLEOTIDE SEQUENCE [LARGE SCALE GENOMIC DNA]</scope>
    <source>
        <strain evidence="1 2">20.1</strain>
    </source>
</reference>
<comment type="caution">
    <text evidence="1">The sequence shown here is derived from an EMBL/GenBank/DDBJ whole genome shotgun (WGS) entry which is preliminary data.</text>
</comment>
<sequence>MAAVELKPSTTLSTPSQIKKYQRKIGSLQLAAVTTRPDIAFATSRLARFLTNPTQEHHDAADHVLLYLSDTRWKSSQGYAIKLFNGLIAWRASKQDTVTTSTTEAELLALS</sequence>
<proteinExistence type="predicted"/>
<keyword evidence="2" id="KW-1185">Reference proteome</keyword>
<dbReference type="PANTHER" id="PTHR11439">
    <property type="entry name" value="GAG-POL-RELATED RETROTRANSPOSON"/>
    <property type="match status" value="1"/>
</dbReference>
<evidence type="ECO:0000313" key="2">
    <source>
        <dbReference type="Proteomes" id="UP000016801"/>
    </source>
</evidence>
<dbReference type="STRING" id="1111077.M1W7H8"/>
<dbReference type="Proteomes" id="UP000016801">
    <property type="component" value="Unassembled WGS sequence"/>
</dbReference>